<gene>
    <name evidence="1" type="ORF">Harman_39000</name>
</gene>
<protein>
    <submittedName>
        <fullName evidence="1">Uncharacterized protein</fullName>
    </submittedName>
</protein>
<dbReference type="EMBL" id="BIXZ01000013">
    <property type="protein sequence ID" value="GCF15965.1"/>
    <property type="molecule type" value="Genomic_DNA"/>
</dbReference>
<evidence type="ECO:0000313" key="1">
    <source>
        <dbReference type="EMBL" id="GCF15965.1"/>
    </source>
</evidence>
<dbReference type="AlphaFoldDB" id="A0A4C2ENU1"/>
<proteinExistence type="predicted"/>
<sequence>MATESVRIAVDGETVSLVDDGSRIDVGTLTDLHRALGGETYTITYTDEAAATAWSQADSGGKYQFEVADVIDGFPLTEPFAEPVVDASMEGDNEDVPERTAALARVLREIWDAKGNAKELR</sequence>
<organism evidence="1 2">
    <name type="scientific">Haloarcula mannanilytica</name>
    <dbReference type="NCBI Taxonomy" id="2509225"/>
    <lineage>
        <taxon>Archaea</taxon>
        <taxon>Methanobacteriati</taxon>
        <taxon>Methanobacteriota</taxon>
        <taxon>Stenosarchaea group</taxon>
        <taxon>Halobacteria</taxon>
        <taxon>Halobacteriales</taxon>
        <taxon>Haloarculaceae</taxon>
        <taxon>Haloarcula</taxon>
    </lineage>
</organism>
<dbReference type="RefSeq" id="WP_137685364.1">
    <property type="nucleotide sequence ID" value="NZ_BIXZ01000013.1"/>
</dbReference>
<evidence type="ECO:0000313" key="2">
    <source>
        <dbReference type="Proteomes" id="UP000304382"/>
    </source>
</evidence>
<keyword evidence="2" id="KW-1185">Reference proteome</keyword>
<reference evidence="1 2" key="1">
    <citation type="submission" date="2019-02" db="EMBL/GenBank/DDBJ databases">
        <title>Haloarcula mannanilyticum sp. nov., a mannan degrading haloarchaeon isolated from commercial salt.</title>
        <authorList>
            <person name="Enomoto S."/>
            <person name="Shimane Y."/>
            <person name="Kamekura M."/>
            <person name="Ito T."/>
            <person name="Moriya O."/>
            <person name="Ihara K."/>
            <person name="Takahashi-Ando N."/>
            <person name="Fukushima Y."/>
            <person name="Yoshida Y."/>
            <person name="Usama R."/>
            <person name="Takai K."/>
            <person name="Minegishi H."/>
        </authorList>
    </citation>
    <scope>NUCLEOTIDE SEQUENCE [LARGE SCALE GENOMIC DNA]</scope>
    <source>
        <strain evidence="1 2">MD130-1</strain>
    </source>
</reference>
<dbReference type="OrthoDB" id="340435at2157"/>
<name>A0A4C2ENU1_9EURY</name>
<comment type="caution">
    <text evidence="1">The sequence shown here is derived from an EMBL/GenBank/DDBJ whole genome shotgun (WGS) entry which is preliminary data.</text>
</comment>
<dbReference type="Proteomes" id="UP000304382">
    <property type="component" value="Unassembled WGS sequence"/>
</dbReference>
<accession>A0A4C2ENU1</accession>